<accession>A0A6C0C8V0</accession>
<protein>
    <submittedName>
        <fullName evidence="1">Uncharacterized protein</fullName>
    </submittedName>
</protein>
<evidence type="ECO:0000313" key="1">
    <source>
        <dbReference type="EMBL" id="QHT00522.1"/>
    </source>
</evidence>
<dbReference type="EMBL" id="MN739356">
    <property type="protein sequence ID" value="QHT00522.1"/>
    <property type="molecule type" value="Genomic_DNA"/>
</dbReference>
<sequence length="101" mass="11781">MLMNKMWQGFNYPSTESGLLDRQVKYLPPLLSVPRQKIDDQTAYFAQPAPIQCPNPAKIFYLLKMSGYSSFEAILQGLAERKIQYWANNNECKVKFYLENH</sequence>
<organism evidence="1">
    <name type="scientific">viral metagenome</name>
    <dbReference type="NCBI Taxonomy" id="1070528"/>
    <lineage>
        <taxon>unclassified sequences</taxon>
        <taxon>metagenomes</taxon>
        <taxon>organismal metagenomes</taxon>
    </lineage>
</organism>
<reference evidence="1" key="1">
    <citation type="journal article" date="2020" name="Nature">
        <title>Giant virus diversity and host interactions through global metagenomics.</title>
        <authorList>
            <person name="Schulz F."/>
            <person name="Roux S."/>
            <person name="Paez-Espino D."/>
            <person name="Jungbluth S."/>
            <person name="Walsh D.A."/>
            <person name="Denef V.J."/>
            <person name="McMahon K.D."/>
            <person name="Konstantinidis K.T."/>
            <person name="Eloe-Fadrosh E.A."/>
            <person name="Kyrpides N.C."/>
            <person name="Woyke T."/>
        </authorList>
    </citation>
    <scope>NUCLEOTIDE SEQUENCE</scope>
    <source>
        <strain evidence="1">GVMAG-M-3300020192-26</strain>
    </source>
</reference>
<proteinExistence type="predicted"/>
<dbReference type="AlphaFoldDB" id="A0A6C0C8V0"/>
<name>A0A6C0C8V0_9ZZZZ</name>